<gene>
    <name evidence="12" type="ORF">A8C32_07010</name>
</gene>
<dbReference type="InterPro" id="IPR029414">
    <property type="entry name" value="Tricorn_PDZ"/>
</dbReference>
<dbReference type="SUPFAM" id="SSF69304">
    <property type="entry name" value="Tricorn protease N-terminal domain"/>
    <property type="match status" value="1"/>
</dbReference>
<dbReference type="Gene3D" id="2.120.10.60">
    <property type="entry name" value="Tricorn protease N-terminal domain"/>
    <property type="match status" value="1"/>
</dbReference>
<evidence type="ECO:0000313" key="12">
    <source>
        <dbReference type="EMBL" id="OEJ98931.1"/>
    </source>
</evidence>
<dbReference type="InterPro" id="IPR028204">
    <property type="entry name" value="Tricorn_C1"/>
</dbReference>
<keyword evidence="6 7" id="KW-0720">Serine protease</keyword>
<dbReference type="EC" id="3.4.21.-" evidence="7"/>
<feature type="chain" id="PRO_5009185094" description="Tricorn protease homolog" evidence="10">
    <location>
        <begin position="24"/>
        <end position="1089"/>
    </location>
</feature>
<dbReference type="CDD" id="cd07562">
    <property type="entry name" value="Peptidase_S41_TRI"/>
    <property type="match status" value="1"/>
</dbReference>
<evidence type="ECO:0000256" key="2">
    <source>
        <dbReference type="ARBA" id="ARBA00008524"/>
    </source>
</evidence>
<feature type="region of interest" description="Disordered" evidence="9">
    <location>
        <begin position="540"/>
        <end position="571"/>
    </location>
</feature>
<dbReference type="RefSeq" id="WP_069831614.1">
    <property type="nucleotide sequence ID" value="NZ_MDJD01000054.1"/>
</dbReference>
<keyword evidence="3 7" id="KW-0963">Cytoplasm</keyword>
<feature type="active site" description="Charge relay system" evidence="8">
    <location>
        <position position="1033"/>
    </location>
</feature>
<comment type="function">
    <text evidence="7">Degrades oligopeptides.</text>
</comment>
<dbReference type="SUPFAM" id="SSF50156">
    <property type="entry name" value="PDZ domain-like"/>
    <property type="match status" value="1"/>
</dbReference>
<dbReference type="EMBL" id="MDJD01000054">
    <property type="protein sequence ID" value="OEJ98931.1"/>
    <property type="molecule type" value="Genomic_DNA"/>
</dbReference>
<feature type="compositionally biased region" description="Basic and acidic residues" evidence="9">
    <location>
        <begin position="543"/>
        <end position="571"/>
    </location>
</feature>
<dbReference type="InterPro" id="IPR015943">
    <property type="entry name" value="WD40/YVTN_repeat-like_dom_sf"/>
</dbReference>
<dbReference type="GO" id="GO:0005737">
    <property type="term" value="C:cytoplasm"/>
    <property type="evidence" value="ECO:0007669"/>
    <property type="project" value="UniProtKB-SubCell"/>
</dbReference>
<feature type="active site" description="Charge relay system" evidence="8">
    <location>
        <position position="751"/>
    </location>
</feature>
<dbReference type="Pfam" id="PF26549">
    <property type="entry name" value="Tricorn_N"/>
    <property type="match status" value="1"/>
</dbReference>
<feature type="active site" description="Nucleophile" evidence="8">
    <location>
        <position position="974"/>
    </location>
</feature>
<evidence type="ECO:0000259" key="11">
    <source>
        <dbReference type="SMART" id="SM00245"/>
    </source>
</evidence>
<dbReference type="PANTHER" id="PTHR43253">
    <property type="entry name" value="TRICORN PROTEASE HOMOLOG 2-RELATED"/>
    <property type="match status" value="1"/>
</dbReference>
<dbReference type="InterPro" id="IPR036034">
    <property type="entry name" value="PDZ_sf"/>
</dbReference>
<dbReference type="AlphaFoldDB" id="A0A1E5SIJ1"/>
<protein>
    <recommendedName>
        <fullName evidence="7">Tricorn protease homolog</fullName>
        <ecNumber evidence="7">3.4.21.-</ecNumber>
    </recommendedName>
</protein>
<evidence type="ECO:0000256" key="5">
    <source>
        <dbReference type="ARBA" id="ARBA00022801"/>
    </source>
</evidence>
<dbReference type="Pfam" id="PF03572">
    <property type="entry name" value="Peptidase_S41"/>
    <property type="match status" value="1"/>
</dbReference>
<evidence type="ECO:0000256" key="9">
    <source>
        <dbReference type="SAM" id="MobiDB-lite"/>
    </source>
</evidence>
<name>A0A1E5SIJ1_9FLAO</name>
<dbReference type="PIRSF" id="PIRSF036421">
    <property type="entry name" value="Tricorn_protease"/>
    <property type="match status" value="1"/>
</dbReference>
<sequence>MKHLKKHFLLLILFSFFHFTSSAQQKGTLLLEQPNMSKTHITFVHGGDIWITPIGEKQALRITSTVAVESDPHISPDGKLIAFTSNRTGDASVYVVSIEGGNPTRLTYHPSAAFVRGWSNDGSYIYYASSRDTAPARYHRLWKVTKDGGPELQLTSQWATDANYSPDGKSMVIDRVRRWDKEWRAYRGGQNTPLSILNMKNMNEVLLPNNKSTDIYPIWLKDKIYFLSDRDLTMNIWCYSTTSSTLKQITTFKGADIKSLTGKENQLIYERNGALHLFDLNTKKSQQLHIKVNGDFPWAQKKWKDVSKSARSVSLSPSGKRVIMQSRGEIFTVPAEYGDSRNITNTSDAADRKPIWSPLGDKIAWFTDNNKKEYVLRVTSQDGMSKIKDYSIGESKLGWEPIWSPDGKYIAFNDDDVRIRLLNLETEKIATIDIGGINLERGNLGLTWSPDSKWLAYSKTSPNNFKRIYVWSLESNKTQAITNELAHSISPTWDLDGKHMYFISSTDLALRSGWANTSSMMANPKFTCYVVNLRNNDPSPFELRSDEEKEKKDKKDKDNKKSEGKDKKTDKDSAKKTIVKIDFDNIEQRTIALPMPTRNYRYVTSGAKGSVFISERLPNTLANTIHKFTLKDRKSKVFLEKANQFSVSANGKKAIAKTGPSWKIFNTSAAKGKGKAVQVKLKMHLDVQAEWKQIFEEAWRYQRDYFYDPNMHGRNWQKVYKRYAPLLPHVKHRSSLNYILDQMNGELSVGHSFVSGGDYPETEKYPTGLLGADFVSEKGHWKIDRIYTTETWNPNLSSPLSKPGMKAQTGNYIVGINGKEIKAKDNIFKALQGTRGVQTVIHINTSPEFKGAWTETVKPLRNENALRQRAWIEDNKRKVDKLSNGKLAYVWVPNTGGSGVNYFNRYLFAQQDKLGAVIDERFNGGGLLDDYMVDLLTRKLRAAITNEVPNGKAFKLPAGIHGPKVLLINELAGSGGDYFPWIFRHQNAGKLIGQTTWGGLVKSSTHYSFIDGGRMTAPDNAVFDPIKKEWIGENKGIAPDISIRQDAKSISEGKDPQLERAVEELLKQLKSTKEIDMIPPTFSKPAKQK</sequence>
<dbReference type="InterPro" id="IPR029045">
    <property type="entry name" value="ClpP/crotonase-like_dom_sf"/>
</dbReference>
<keyword evidence="10" id="KW-0732">Signal</keyword>
<dbReference type="OrthoDB" id="9815657at2"/>
<reference evidence="12 13" key="1">
    <citation type="submission" date="2016-05" db="EMBL/GenBank/DDBJ databases">
        <title>Draft Genome Sequence of Algibacter sp. Strain SK-16 Isolated from the Surface Water of Aburatsubo Inlet.</title>
        <authorList>
            <person name="Wong S.-K."/>
            <person name="Yoshizawa S."/>
            <person name="Nakajima Y."/>
            <person name="Ogura Y."/>
            <person name="Tetsuya H."/>
            <person name="Hamasaki K."/>
        </authorList>
    </citation>
    <scope>NUCLEOTIDE SEQUENCE [LARGE SCALE GENOMIC DNA]</scope>
    <source>
        <strain evidence="12 13">SK-16</strain>
    </source>
</reference>
<keyword evidence="5 7" id="KW-0378">Hydrolase</keyword>
<dbReference type="GO" id="GO:0006508">
    <property type="term" value="P:proteolysis"/>
    <property type="evidence" value="ECO:0007669"/>
    <property type="project" value="UniProtKB-UniRule"/>
</dbReference>
<comment type="caution">
    <text evidence="12">The sequence shown here is derived from an EMBL/GenBank/DDBJ whole genome shotgun (WGS) entry which is preliminary data.</text>
</comment>
<keyword evidence="13" id="KW-1185">Reference proteome</keyword>
<proteinExistence type="inferred from homology"/>
<evidence type="ECO:0000256" key="10">
    <source>
        <dbReference type="SAM" id="SignalP"/>
    </source>
</evidence>
<evidence type="ECO:0000256" key="8">
    <source>
        <dbReference type="PIRSR" id="PIRSR036421-1"/>
    </source>
</evidence>
<organism evidence="12 13">
    <name type="scientific">Flavivirga aquatica</name>
    <dbReference type="NCBI Taxonomy" id="1849968"/>
    <lineage>
        <taxon>Bacteria</taxon>
        <taxon>Pseudomonadati</taxon>
        <taxon>Bacteroidota</taxon>
        <taxon>Flavobacteriia</taxon>
        <taxon>Flavobacteriales</taxon>
        <taxon>Flavobacteriaceae</taxon>
        <taxon>Flavivirga</taxon>
    </lineage>
</organism>
<feature type="domain" description="Tail specific protease" evidence="11">
    <location>
        <begin position="852"/>
        <end position="1044"/>
    </location>
</feature>
<evidence type="ECO:0000256" key="7">
    <source>
        <dbReference type="PIRNR" id="PIRNR036421"/>
    </source>
</evidence>
<dbReference type="Gene3D" id="2.30.42.10">
    <property type="match status" value="1"/>
</dbReference>
<dbReference type="Gene3D" id="3.90.226.10">
    <property type="entry name" value="2-enoyl-CoA Hydratase, Chain A, domain 1"/>
    <property type="match status" value="1"/>
</dbReference>
<evidence type="ECO:0000256" key="3">
    <source>
        <dbReference type="ARBA" id="ARBA00022490"/>
    </source>
</evidence>
<dbReference type="SMART" id="SM00245">
    <property type="entry name" value="TSPc"/>
    <property type="match status" value="1"/>
</dbReference>
<feature type="signal peptide" evidence="10">
    <location>
        <begin position="1"/>
        <end position="23"/>
    </location>
</feature>
<evidence type="ECO:0000256" key="4">
    <source>
        <dbReference type="ARBA" id="ARBA00022670"/>
    </source>
</evidence>
<comment type="similarity">
    <text evidence="2 7">Belongs to the peptidase S41B family.</text>
</comment>
<evidence type="ECO:0000256" key="6">
    <source>
        <dbReference type="ARBA" id="ARBA00022825"/>
    </source>
</evidence>
<evidence type="ECO:0000256" key="1">
    <source>
        <dbReference type="ARBA" id="ARBA00004496"/>
    </source>
</evidence>
<dbReference type="Proteomes" id="UP000095713">
    <property type="component" value="Unassembled WGS sequence"/>
</dbReference>
<dbReference type="GO" id="GO:0008236">
    <property type="term" value="F:serine-type peptidase activity"/>
    <property type="evidence" value="ECO:0007669"/>
    <property type="project" value="UniProtKB-UniRule"/>
</dbReference>
<dbReference type="SUPFAM" id="SSF52096">
    <property type="entry name" value="ClpP/crotonase"/>
    <property type="match status" value="1"/>
</dbReference>
<dbReference type="Gene3D" id="2.130.10.10">
    <property type="entry name" value="YVTN repeat-like/Quinoprotein amine dehydrogenase"/>
    <property type="match status" value="1"/>
</dbReference>
<dbReference type="Pfam" id="PF14685">
    <property type="entry name" value="PDZ_Tricorn"/>
    <property type="match status" value="1"/>
</dbReference>
<keyword evidence="4 7" id="KW-0645">Protease</keyword>
<dbReference type="SUPFAM" id="SSF82171">
    <property type="entry name" value="DPP6 N-terminal domain-like"/>
    <property type="match status" value="1"/>
</dbReference>
<dbReference type="Pfam" id="PF26550">
    <property type="entry name" value="Tricorn_2nd"/>
    <property type="match status" value="1"/>
</dbReference>
<dbReference type="InterPro" id="IPR005151">
    <property type="entry name" value="Tail-specific_protease"/>
</dbReference>
<accession>A0A1E5SIJ1</accession>
<dbReference type="InterPro" id="IPR012393">
    <property type="entry name" value="Tricorn_protease"/>
</dbReference>
<dbReference type="STRING" id="1849968.A8C32_07010"/>
<evidence type="ECO:0000313" key="13">
    <source>
        <dbReference type="Proteomes" id="UP000095713"/>
    </source>
</evidence>
<dbReference type="PANTHER" id="PTHR43253:SF1">
    <property type="entry name" value="TRICORN PROTEASE HOMOLOG 2-RELATED"/>
    <property type="match status" value="1"/>
</dbReference>
<dbReference type="Gene3D" id="3.30.750.44">
    <property type="match status" value="1"/>
</dbReference>
<dbReference type="Pfam" id="PF14684">
    <property type="entry name" value="Tricorn_C1"/>
    <property type="match status" value="1"/>
</dbReference>
<comment type="subcellular location">
    <subcellularLocation>
        <location evidence="1 7">Cytoplasm</location>
    </subcellularLocation>
</comment>